<feature type="region of interest" description="Disordered" evidence="2">
    <location>
        <begin position="192"/>
        <end position="233"/>
    </location>
</feature>
<dbReference type="AlphaFoldDB" id="A0A4Y6UVI4"/>
<dbReference type="InterPro" id="IPR036388">
    <property type="entry name" value="WH-like_DNA-bd_sf"/>
</dbReference>
<dbReference type="GO" id="GO:0003824">
    <property type="term" value="F:catalytic activity"/>
    <property type="evidence" value="ECO:0007669"/>
    <property type="project" value="InterPro"/>
</dbReference>
<evidence type="ECO:0000313" key="5">
    <source>
        <dbReference type="Proteomes" id="UP000316968"/>
    </source>
</evidence>
<feature type="compositionally biased region" description="Basic and acidic residues" evidence="2">
    <location>
        <begin position="192"/>
        <end position="211"/>
    </location>
</feature>
<dbReference type="InterPro" id="IPR014048">
    <property type="entry name" value="MethylDNA_cys_MeTrfase_DNA-bd"/>
</dbReference>
<evidence type="ECO:0000259" key="3">
    <source>
        <dbReference type="Pfam" id="PF01035"/>
    </source>
</evidence>
<reference evidence="4 5" key="1">
    <citation type="submission" date="2019-06" db="EMBL/GenBank/DDBJ databases">
        <title>Saccharibacillus brassicae sp. nov., an endophytic bacterium isolated from Chinese cabbage seeds (Brassica pekinensis).</title>
        <authorList>
            <person name="Jiang L."/>
            <person name="Lee J."/>
            <person name="Kim S.W."/>
        </authorList>
    </citation>
    <scope>NUCLEOTIDE SEQUENCE [LARGE SCALE GENOMIC DNA]</scope>
    <source>
        <strain evidence="5">KCTC 43072 / ATSA2</strain>
    </source>
</reference>
<feature type="compositionally biased region" description="Low complexity" evidence="2">
    <location>
        <begin position="212"/>
        <end position="221"/>
    </location>
</feature>
<name>A0A4Y6UVI4_SACBS</name>
<dbReference type="PANTHER" id="PTHR42942">
    <property type="entry name" value="6-O-METHYLGUANINE DNA METHYLTRANSFERASE"/>
    <property type="match status" value="1"/>
</dbReference>
<dbReference type="InterPro" id="IPR036217">
    <property type="entry name" value="MethylDNA_cys_MeTrfase_DNAb"/>
</dbReference>
<keyword evidence="5" id="KW-1185">Reference proteome</keyword>
<proteinExistence type="predicted"/>
<sequence length="233" mass="24378">MNDREKLRAEFDAEFLRDLAAAEARQEAERQQAGKASRPAAEKPTRQRAAAETAAATGDGGEDGGAAAQAETAGEDRGAAAGEKSQSSEEDELAGLAPFTRAVVATIRAIPAGRVMSYGQVAAASGSPRGARQVVRILHTLSRKYALPWHRVVNIRGEIALDEDGGGSEQQLRLEAEGVEFGLAGRIDLSRYRHEADPGVREESGAKKPGDDSASGGVSDSRGGEQQAGSGKR</sequence>
<dbReference type="EMBL" id="CP041217">
    <property type="protein sequence ID" value="QDH20406.1"/>
    <property type="molecule type" value="Genomic_DNA"/>
</dbReference>
<dbReference type="GO" id="GO:0006281">
    <property type="term" value="P:DNA repair"/>
    <property type="evidence" value="ECO:0007669"/>
    <property type="project" value="InterPro"/>
</dbReference>
<evidence type="ECO:0000313" key="4">
    <source>
        <dbReference type="EMBL" id="QDH20406.1"/>
    </source>
</evidence>
<evidence type="ECO:0000256" key="1">
    <source>
        <dbReference type="ARBA" id="ARBA00022763"/>
    </source>
</evidence>
<dbReference type="PANTHER" id="PTHR42942:SF1">
    <property type="entry name" value="ALKYLTRANSFERASE-LIKE PROTEIN 1"/>
    <property type="match status" value="1"/>
</dbReference>
<dbReference type="Proteomes" id="UP000316968">
    <property type="component" value="Chromosome"/>
</dbReference>
<dbReference type="RefSeq" id="WP_141446892.1">
    <property type="nucleotide sequence ID" value="NZ_CP041217.1"/>
</dbReference>
<dbReference type="OrthoDB" id="9789813at2"/>
<dbReference type="Pfam" id="PF01035">
    <property type="entry name" value="DNA_binding_1"/>
    <property type="match status" value="1"/>
</dbReference>
<dbReference type="SUPFAM" id="SSF46767">
    <property type="entry name" value="Methylated DNA-protein cysteine methyltransferase, C-terminal domain"/>
    <property type="match status" value="1"/>
</dbReference>
<feature type="region of interest" description="Disordered" evidence="2">
    <location>
        <begin position="22"/>
        <end position="93"/>
    </location>
</feature>
<gene>
    <name evidence="4" type="ORF">FFV09_05770</name>
</gene>
<accession>A0A4Y6UVI4</accession>
<dbReference type="CDD" id="cd06445">
    <property type="entry name" value="ATase"/>
    <property type="match status" value="1"/>
</dbReference>
<dbReference type="KEGG" id="saca:FFV09_05770"/>
<keyword evidence="1" id="KW-0227">DNA damage</keyword>
<dbReference type="Gene3D" id="1.10.10.10">
    <property type="entry name" value="Winged helix-like DNA-binding domain superfamily/Winged helix DNA-binding domain"/>
    <property type="match status" value="1"/>
</dbReference>
<organism evidence="4 5">
    <name type="scientific">Saccharibacillus brassicae</name>
    <dbReference type="NCBI Taxonomy" id="2583377"/>
    <lineage>
        <taxon>Bacteria</taxon>
        <taxon>Bacillati</taxon>
        <taxon>Bacillota</taxon>
        <taxon>Bacilli</taxon>
        <taxon>Bacillales</taxon>
        <taxon>Paenibacillaceae</taxon>
        <taxon>Saccharibacillus</taxon>
    </lineage>
</organism>
<feature type="domain" description="Methylated-DNA-[protein]-cysteine S-methyltransferase DNA binding" evidence="3">
    <location>
        <begin position="98"/>
        <end position="179"/>
    </location>
</feature>
<protein>
    <recommendedName>
        <fullName evidence="3">Methylated-DNA-[protein]-cysteine S-methyltransferase DNA binding domain-containing protein</fullName>
    </recommendedName>
</protein>
<dbReference type="InterPro" id="IPR052520">
    <property type="entry name" value="ATL_DNA_repair"/>
</dbReference>
<evidence type="ECO:0000256" key="2">
    <source>
        <dbReference type="SAM" id="MobiDB-lite"/>
    </source>
</evidence>